<reference evidence="4 5" key="1">
    <citation type="journal article" date="2016" name="Nat. Commun.">
        <title>Thousands of microbial genomes shed light on interconnected biogeochemical processes in an aquifer system.</title>
        <authorList>
            <person name="Anantharaman K."/>
            <person name="Brown C.T."/>
            <person name="Hug L.A."/>
            <person name="Sharon I."/>
            <person name="Castelle C.J."/>
            <person name="Probst A.J."/>
            <person name="Thomas B.C."/>
            <person name="Singh A."/>
            <person name="Wilkins M.J."/>
            <person name="Karaoz U."/>
            <person name="Brodie E.L."/>
            <person name="Williams K.H."/>
            <person name="Hubbard S.S."/>
            <person name="Banfield J.F."/>
        </authorList>
    </citation>
    <scope>NUCLEOTIDE SEQUENCE [LARGE SCALE GENOMIC DNA]</scope>
</reference>
<comment type="cofactor">
    <cofactor evidence="3">
        <name>Mg(2+)</name>
        <dbReference type="ChEBI" id="CHEBI:18420"/>
    </cofactor>
    <text evidence="3">Binds 2 magnesium ions per subunit.</text>
</comment>
<dbReference type="InterPro" id="IPR001441">
    <property type="entry name" value="UPP_synth-like"/>
</dbReference>
<dbReference type="Pfam" id="PF01255">
    <property type="entry name" value="Prenyltransf"/>
    <property type="match status" value="1"/>
</dbReference>
<dbReference type="InterPro" id="IPR036424">
    <property type="entry name" value="UPP_synth-like_sf"/>
</dbReference>
<dbReference type="EMBL" id="MHKV01000027">
    <property type="protein sequence ID" value="OGY96985.1"/>
    <property type="molecule type" value="Genomic_DNA"/>
</dbReference>
<dbReference type="AlphaFoldDB" id="A0A1G2C6I5"/>
<dbReference type="GO" id="GO:0045547">
    <property type="term" value="F:ditrans,polycis-polyprenyl diphosphate synthase [(2E,6E)-farnesyl diphosphate specific] activity"/>
    <property type="evidence" value="ECO:0007669"/>
    <property type="project" value="TreeGrafter"/>
</dbReference>
<keyword evidence="3" id="KW-0479">Metal-binding</keyword>
<proteinExistence type="inferred from homology"/>
<dbReference type="PANTHER" id="PTHR10291:SF43">
    <property type="entry name" value="DEHYDRODOLICHYL DIPHOSPHATE SYNTHASE COMPLEX SUBUNIT DHDDS"/>
    <property type="match status" value="1"/>
</dbReference>
<comment type="subunit">
    <text evidence="3">Homodimer.</text>
</comment>
<evidence type="ECO:0000256" key="1">
    <source>
        <dbReference type="ARBA" id="ARBA00022679"/>
    </source>
</evidence>
<comment type="function">
    <text evidence="3">Catalyzes the condensation of isopentenyl diphosphate (IPP) with allylic pyrophosphates generating different type of terpenoids.</text>
</comment>
<evidence type="ECO:0000313" key="5">
    <source>
        <dbReference type="Proteomes" id="UP000176349"/>
    </source>
</evidence>
<feature type="binding site" evidence="3">
    <location>
        <position position="185"/>
    </location>
    <ligand>
        <name>substrate</name>
    </ligand>
</feature>
<dbReference type="PANTHER" id="PTHR10291">
    <property type="entry name" value="DEHYDRODOLICHYL DIPHOSPHATE SYNTHASE FAMILY MEMBER"/>
    <property type="match status" value="1"/>
</dbReference>
<dbReference type="CDD" id="cd00475">
    <property type="entry name" value="Cis_IPPS"/>
    <property type="match status" value="1"/>
</dbReference>
<keyword evidence="3" id="KW-0460">Magnesium</keyword>
<dbReference type="SUPFAM" id="SSF64005">
    <property type="entry name" value="Undecaprenyl diphosphate synthase"/>
    <property type="match status" value="1"/>
</dbReference>
<organism evidence="4 5">
    <name type="scientific">Candidatus Liptonbacteria bacterium GWC1_60_9</name>
    <dbReference type="NCBI Taxonomy" id="1798645"/>
    <lineage>
        <taxon>Bacteria</taxon>
        <taxon>Candidatus Liptoniibacteriota</taxon>
    </lineage>
</organism>
<feature type="binding site" evidence="3">
    <location>
        <begin position="16"/>
        <end position="19"/>
    </location>
    <ligand>
        <name>substrate</name>
    </ligand>
</feature>
<protein>
    <recommendedName>
        <fullName evidence="3">Isoprenyl transferase</fullName>
        <ecNumber evidence="3">2.5.1.-</ecNumber>
    </recommendedName>
</protein>
<feature type="binding site" evidence="3">
    <location>
        <begin position="60"/>
        <end position="62"/>
    </location>
    <ligand>
        <name>substrate</name>
    </ligand>
</feature>
<keyword evidence="1 3" id="KW-0808">Transferase</keyword>
<feature type="binding site" evidence="3">
    <location>
        <position position="64"/>
    </location>
    <ligand>
        <name>substrate</name>
    </ligand>
</feature>
<dbReference type="NCBIfam" id="TIGR00055">
    <property type="entry name" value="uppS"/>
    <property type="match status" value="1"/>
</dbReference>
<feature type="binding site" evidence="3">
    <location>
        <position position="67"/>
    </location>
    <ligand>
        <name>substrate</name>
    </ligand>
</feature>
<feature type="active site" description="Proton acceptor" evidence="3">
    <location>
        <position position="63"/>
    </location>
</feature>
<comment type="similarity">
    <text evidence="2">Belongs to the UPP synthase family. Z-FPP synthase subfamily.</text>
</comment>
<name>A0A1G2C6I5_9BACT</name>
<comment type="caution">
    <text evidence="4">The sequence shown here is derived from an EMBL/GenBank/DDBJ whole genome shotgun (WGS) entry which is preliminary data.</text>
</comment>
<evidence type="ECO:0000256" key="2">
    <source>
        <dbReference type="ARBA" id="ARBA00038453"/>
    </source>
</evidence>
<feature type="active site" evidence="3">
    <location>
        <position position="15"/>
    </location>
</feature>
<evidence type="ECO:0000313" key="4">
    <source>
        <dbReference type="EMBL" id="OGY96985.1"/>
    </source>
</evidence>
<feature type="binding site" evidence="3">
    <location>
        <position position="15"/>
    </location>
    <ligand>
        <name>Mg(2+)</name>
        <dbReference type="ChEBI" id="CHEBI:18420"/>
    </ligand>
</feature>
<comment type="caution">
    <text evidence="3">Lacks conserved residue(s) required for the propagation of feature annotation.</text>
</comment>
<dbReference type="GO" id="GO:0016094">
    <property type="term" value="P:polyprenol biosynthetic process"/>
    <property type="evidence" value="ECO:0007669"/>
    <property type="project" value="TreeGrafter"/>
</dbReference>
<dbReference type="Gene3D" id="3.40.1180.10">
    <property type="entry name" value="Decaprenyl diphosphate synthase-like"/>
    <property type="match status" value="1"/>
</dbReference>
<feature type="binding site" evidence="3">
    <location>
        <position position="20"/>
    </location>
    <ligand>
        <name>substrate</name>
    </ligand>
</feature>
<gene>
    <name evidence="4" type="ORF">A2128_03010</name>
</gene>
<sequence>MKLKNFPNHIAVIPDGNRRWAAAHRKLPWEGHAAGAKTFERVAHEAFKLGVPYFTFWALSEDNFLKREKREVAFLMKIIAQGAKEIATSTWVRDMGVRVRILGRWRDLLREKEVRALEKIEDATRSGTERTLTILVAYNGTTEMVQAVRNIAELARMSPDLEINGALVKKALMTATLPPVDLVIRTGGEPHWSAGFMMWDTAESHFYFTKTLWPDFGAKELGKALRDYSRRERRFGT</sequence>
<dbReference type="HAMAP" id="MF_01139">
    <property type="entry name" value="ISPT"/>
    <property type="match status" value="1"/>
</dbReference>
<feature type="binding site" evidence="3">
    <location>
        <position position="32"/>
    </location>
    <ligand>
        <name>substrate</name>
    </ligand>
</feature>
<dbReference type="Proteomes" id="UP000176349">
    <property type="component" value="Unassembled WGS sequence"/>
</dbReference>
<accession>A0A1G2C6I5</accession>
<dbReference type="EC" id="2.5.1.-" evidence="3"/>
<evidence type="ECO:0000256" key="3">
    <source>
        <dbReference type="HAMAP-Rule" id="MF_01139"/>
    </source>
</evidence>
<dbReference type="GO" id="GO:0000287">
    <property type="term" value="F:magnesium ion binding"/>
    <property type="evidence" value="ECO:0007669"/>
    <property type="project" value="UniProtKB-UniRule"/>
</dbReference>